<dbReference type="CDD" id="cd05267">
    <property type="entry name" value="SDR_a6"/>
    <property type="match status" value="1"/>
</dbReference>
<dbReference type="GO" id="GO:0004074">
    <property type="term" value="F:biliverdin reductase [NAD(P)H] activity"/>
    <property type="evidence" value="ECO:0007669"/>
    <property type="project" value="TreeGrafter"/>
</dbReference>
<dbReference type="InterPro" id="IPR016040">
    <property type="entry name" value="NAD(P)-bd_dom"/>
</dbReference>
<dbReference type="InterPro" id="IPR036291">
    <property type="entry name" value="NAD(P)-bd_dom_sf"/>
</dbReference>
<dbReference type="InterPro" id="IPR051606">
    <property type="entry name" value="Polyketide_Oxido-like"/>
</dbReference>
<proteinExistence type="predicted"/>
<dbReference type="PANTHER" id="PTHR43355">
    <property type="entry name" value="FLAVIN REDUCTASE (NADPH)"/>
    <property type="match status" value="1"/>
</dbReference>
<dbReference type="Proteomes" id="UP000003346">
    <property type="component" value="Unassembled WGS sequence"/>
</dbReference>
<dbReference type="HOGENOM" id="CLU_025711_6_0_9"/>
<organism evidence="2 3">
    <name type="scientific">Oenococcus oeni ATCC BAA-1163</name>
    <dbReference type="NCBI Taxonomy" id="379360"/>
    <lineage>
        <taxon>Bacteria</taxon>
        <taxon>Bacillati</taxon>
        <taxon>Bacillota</taxon>
        <taxon>Bacilli</taxon>
        <taxon>Lactobacillales</taxon>
        <taxon>Lactobacillaceae</taxon>
        <taxon>Oenococcus</taxon>
    </lineage>
</organism>
<feature type="domain" description="NAD(P)-binding" evidence="1">
    <location>
        <begin position="31"/>
        <end position="213"/>
    </location>
</feature>
<protein>
    <submittedName>
        <fullName evidence="2">Oxidoreductase</fullName>
    </submittedName>
</protein>
<dbReference type="Pfam" id="PF13460">
    <property type="entry name" value="NAD_binding_10"/>
    <property type="match status" value="1"/>
</dbReference>
<dbReference type="PANTHER" id="PTHR43355:SF2">
    <property type="entry name" value="FLAVIN REDUCTASE (NADPH)"/>
    <property type="match status" value="1"/>
</dbReference>
<dbReference type="EMBL" id="AAUV01000035">
    <property type="protein sequence ID" value="EAV39903.1"/>
    <property type="molecule type" value="Genomic_DNA"/>
</dbReference>
<accession>A0NHW8</accession>
<gene>
    <name evidence="2" type="ORF">OENOO_40005</name>
</gene>
<dbReference type="AlphaFoldDB" id="A0NHW8"/>
<name>A0NHW8_OENOE</name>
<evidence type="ECO:0000313" key="2">
    <source>
        <dbReference type="EMBL" id="EAV39903.1"/>
    </source>
</evidence>
<sequence length="236" mass="26048">MIVPPTNTGVTIKLYWEQERKIQMANIMILGAHGQIATLARHQLLKETDHHLSLFLRNAGRLQDVNPQRETVIDGDVTDTAKLTKALAGIDVVYANLSNKGIEDQAKSVVKAMDAAGVSRLIWISTLGIYDEVPGAFGKWNHQMLDGGYLETYAAAAKVIENSDLKYTIIRPAWLSNKNIVSYELTEKGEPFKGTEVSRRSIADFVVKLINDPSKHIGASLGVDQPNTQGDKPSFY</sequence>
<dbReference type="Gene3D" id="3.40.50.720">
    <property type="entry name" value="NAD(P)-binding Rossmann-like Domain"/>
    <property type="match status" value="1"/>
</dbReference>
<dbReference type="SUPFAM" id="SSF51735">
    <property type="entry name" value="NAD(P)-binding Rossmann-fold domains"/>
    <property type="match status" value="1"/>
</dbReference>
<comment type="caution">
    <text evidence="2">The sequence shown here is derived from an EMBL/GenBank/DDBJ whole genome shotgun (WGS) entry which is preliminary data.</text>
</comment>
<evidence type="ECO:0000313" key="3">
    <source>
        <dbReference type="Proteomes" id="UP000003346"/>
    </source>
</evidence>
<reference evidence="2 3" key="1">
    <citation type="submission" date="2006-11" db="EMBL/GenBank/DDBJ databases">
        <authorList>
            <consortium name="Laboratoire de Microbiologie (Universite Bourgogne)"/>
            <consortium name="GENOME Express"/>
            <consortium name="UMR Oenologie Ampelologie (Universite Bordeaux 2)"/>
            <person name="Guzzo J."/>
        </authorList>
    </citation>
    <scope>NUCLEOTIDE SEQUENCE [LARGE SCALE GENOMIC DNA]</scope>
    <source>
        <strain evidence="2 3">ATCC BAA-1163</strain>
    </source>
</reference>
<evidence type="ECO:0000259" key="1">
    <source>
        <dbReference type="Pfam" id="PF13460"/>
    </source>
</evidence>
<dbReference type="GO" id="GO:0042602">
    <property type="term" value="F:riboflavin reductase (NADPH) activity"/>
    <property type="evidence" value="ECO:0007669"/>
    <property type="project" value="TreeGrafter"/>
</dbReference>